<dbReference type="PROSITE" id="PS00105">
    <property type="entry name" value="AA_TRANSFER_CLASS_1"/>
    <property type="match status" value="1"/>
</dbReference>
<dbReference type="PANTHER" id="PTHR43795">
    <property type="entry name" value="BIFUNCTIONAL ASPARTATE AMINOTRANSFERASE AND GLUTAMATE/ASPARTATE-PREPHENATE AMINOTRANSFERASE-RELATED"/>
    <property type="match status" value="1"/>
</dbReference>
<dbReference type="InterPro" id="IPR015422">
    <property type="entry name" value="PyrdxlP-dep_Trfase_small"/>
</dbReference>
<dbReference type="AlphaFoldDB" id="A0A9P4Y2U4"/>
<dbReference type="Gene3D" id="3.40.640.10">
    <property type="entry name" value="Type I PLP-dependent aspartate aminotransferase-like (Major domain)"/>
    <property type="match status" value="1"/>
</dbReference>
<dbReference type="CDD" id="cd00609">
    <property type="entry name" value="AAT_like"/>
    <property type="match status" value="1"/>
</dbReference>
<dbReference type="Gene3D" id="3.90.1150.10">
    <property type="entry name" value="Aspartate Aminotransferase, domain 1"/>
    <property type="match status" value="1"/>
</dbReference>
<dbReference type="InterPro" id="IPR015424">
    <property type="entry name" value="PyrdxlP-dep_Trfase"/>
</dbReference>
<evidence type="ECO:0000256" key="2">
    <source>
        <dbReference type="ARBA" id="ARBA00022898"/>
    </source>
</evidence>
<evidence type="ECO:0000256" key="1">
    <source>
        <dbReference type="ARBA" id="ARBA00007441"/>
    </source>
</evidence>
<dbReference type="GO" id="GO:0006520">
    <property type="term" value="P:amino acid metabolic process"/>
    <property type="evidence" value="ECO:0007669"/>
    <property type="project" value="TreeGrafter"/>
</dbReference>
<evidence type="ECO:0000313" key="4">
    <source>
        <dbReference type="EMBL" id="KAF3765601.1"/>
    </source>
</evidence>
<comment type="similarity">
    <text evidence="1">Belongs to the class-I pyridoxal-phosphate-dependent aminotransferase family.</text>
</comment>
<dbReference type="EMBL" id="MU032347">
    <property type="protein sequence ID" value="KAF3765601.1"/>
    <property type="molecule type" value="Genomic_DNA"/>
</dbReference>
<name>A0A9P4Y2U4_CRYP1</name>
<gene>
    <name evidence="4" type="ORF">M406DRAFT_36947</name>
</gene>
<dbReference type="GO" id="GO:0030170">
    <property type="term" value="F:pyridoxal phosphate binding"/>
    <property type="evidence" value="ECO:0007669"/>
    <property type="project" value="InterPro"/>
</dbReference>
<evidence type="ECO:0000313" key="5">
    <source>
        <dbReference type="Proteomes" id="UP000803844"/>
    </source>
</evidence>
<organism evidence="4 5">
    <name type="scientific">Cryphonectria parasitica (strain ATCC 38755 / EP155)</name>
    <dbReference type="NCBI Taxonomy" id="660469"/>
    <lineage>
        <taxon>Eukaryota</taxon>
        <taxon>Fungi</taxon>
        <taxon>Dikarya</taxon>
        <taxon>Ascomycota</taxon>
        <taxon>Pezizomycotina</taxon>
        <taxon>Sordariomycetes</taxon>
        <taxon>Sordariomycetidae</taxon>
        <taxon>Diaporthales</taxon>
        <taxon>Cryphonectriaceae</taxon>
        <taxon>Cryphonectria-Endothia species complex</taxon>
        <taxon>Cryphonectria</taxon>
    </lineage>
</organism>
<dbReference type="PRINTS" id="PR00753">
    <property type="entry name" value="ACCSYNTHASE"/>
</dbReference>
<accession>A0A9P4Y2U4</accession>
<dbReference type="InterPro" id="IPR050478">
    <property type="entry name" value="Ethylene_sulfur-biosynth"/>
</dbReference>
<dbReference type="Proteomes" id="UP000803844">
    <property type="component" value="Unassembled WGS sequence"/>
</dbReference>
<keyword evidence="5" id="KW-1185">Reference proteome</keyword>
<dbReference type="OrthoDB" id="7042322at2759"/>
<comment type="caution">
    <text evidence="4">The sequence shown here is derived from an EMBL/GenBank/DDBJ whole genome shotgun (WGS) entry which is preliminary data.</text>
</comment>
<sequence length="444" mass="49947">MIDLSRRLAKNAYDEKTNPDGIVDLGSAINELMLDDLEKWLRNKETTEDRRKYLRYNDTQSSPELPEAAATFLNHFFHPHVPLQSSNILAANGVTALLDTLFFNLVDAGTVVLVPTPSYGMFQHDLTTRNGVHFVAVSCDDITKARFRQHIRPRRPPPELTNRLSKAVNEQKALGRTVAAVLIANPDNPLACCYSPGMLRWIVRWCREERVHLVVDEVYALSGGRDFTSVLSLDLADMVENVHVLYGMAKDFGLGGCRVGFMATYNKQLYQTMRTCSMFTWVSAFGGIVAAKLLSDTGYVSETFLPKFHKLLQDRRDYLGRVLAAQGIDYIPPDAGVFIFVDLSHWLSYFDGDDTACETAFLEHLMDRGVFLEPSQAFSSSTRGHFRLNYGGNGSWFVLGLRRLFATLRELDGEKIPFDAADIPMIDGDEGSKWELFSCLKSRS</sequence>
<protein>
    <recommendedName>
        <fullName evidence="3">Aminotransferase class I/classII large domain-containing protein</fullName>
    </recommendedName>
</protein>
<proteinExistence type="inferred from homology"/>
<dbReference type="SUPFAM" id="SSF53383">
    <property type="entry name" value="PLP-dependent transferases"/>
    <property type="match status" value="1"/>
</dbReference>
<dbReference type="InterPro" id="IPR004838">
    <property type="entry name" value="NHTrfase_class1_PyrdxlP-BS"/>
</dbReference>
<dbReference type="RefSeq" id="XP_040776562.1">
    <property type="nucleotide sequence ID" value="XM_040924014.1"/>
</dbReference>
<dbReference type="Pfam" id="PF00155">
    <property type="entry name" value="Aminotran_1_2"/>
    <property type="match status" value="1"/>
</dbReference>
<dbReference type="GeneID" id="63841143"/>
<reference evidence="4" key="1">
    <citation type="journal article" date="2020" name="Phytopathology">
        <title>Genome sequence of the chestnut blight fungus Cryphonectria parasitica EP155: A fundamental resource for an archetypical invasive plant pathogen.</title>
        <authorList>
            <person name="Crouch J.A."/>
            <person name="Dawe A."/>
            <person name="Aerts A."/>
            <person name="Barry K."/>
            <person name="Churchill A.C.L."/>
            <person name="Grimwood J."/>
            <person name="Hillman B."/>
            <person name="Milgroom M.G."/>
            <person name="Pangilinan J."/>
            <person name="Smith M."/>
            <person name="Salamov A."/>
            <person name="Schmutz J."/>
            <person name="Yadav J."/>
            <person name="Grigoriev I.V."/>
            <person name="Nuss D."/>
        </authorList>
    </citation>
    <scope>NUCLEOTIDE SEQUENCE</scope>
    <source>
        <strain evidence="4">EP155</strain>
    </source>
</reference>
<dbReference type="InterPro" id="IPR015421">
    <property type="entry name" value="PyrdxlP-dep_Trfase_major"/>
</dbReference>
<dbReference type="PANTHER" id="PTHR43795:SF39">
    <property type="entry name" value="AMINOTRANSFERASE CLASS I_CLASSII DOMAIN-CONTAINING PROTEIN"/>
    <property type="match status" value="1"/>
</dbReference>
<evidence type="ECO:0000259" key="3">
    <source>
        <dbReference type="Pfam" id="PF00155"/>
    </source>
</evidence>
<dbReference type="GO" id="GO:0008483">
    <property type="term" value="F:transaminase activity"/>
    <property type="evidence" value="ECO:0007669"/>
    <property type="project" value="TreeGrafter"/>
</dbReference>
<keyword evidence="2" id="KW-0663">Pyridoxal phosphate</keyword>
<feature type="domain" description="Aminotransferase class I/classII large" evidence="3">
    <location>
        <begin position="28"/>
        <end position="391"/>
    </location>
</feature>
<dbReference type="InterPro" id="IPR004839">
    <property type="entry name" value="Aminotransferase_I/II_large"/>
</dbReference>